<feature type="domain" description="PPM-type phosphatase" evidence="1">
    <location>
        <begin position="4"/>
        <end position="241"/>
    </location>
</feature>
<name>A0A245ZRE9_9SPHN</name>
<dbReference type="SUPFAM" id="SSF81606">
    <property type="entry name" value="PP2C-like"/>
    <property type="match status" value="1"/>
</dbReference>
<keyword evidence="2" id="KW-0378">Hydrolase</keyword>
<dbReference type="SMART" id="SM00331">
    <property type="entry name" value="PP2C_SIG"/>
    <property type="match status" value="1"/>
</dbReference>
<dbReference type="CDD" id="cd00143">
    <property type="entry name" value="PP2Cc"/>
    <property type="match status" value="1"/>
</dbReference>
<accession>A0A245ZRE9</accession>
<dbReference type="RefSeq" id="WP_088331876.1">
    <property type="nucleotide sequence ID" value="NZ_NBBJ01000001.1"/>
</dbReference>
<dbReference type="SMART" id="SM00332">
    <property type="entry name" value="PP2Cc"/>
    <property type="match status" value="1"/>
</dbReference>
<evidence type="ECO:0000313" key="3">
    <source>
        <dbReference type="Proteomes" id="UP000197783"/>
    </source>
</evidence>
<dbReference type="Gene3D" id="3.60.40.10">
    <property type="entry name" value="PPM-type phosphatase domain"/>
    <property type="match status" value="1"/>
</dbReference>
<dbReference type="PROSITE" id="PS51746">
    <property type="entry name" value="PPM_2"/>
    <property type="match status" value="1"/>
</dbReference>
<gene>
    <name evidence="2" type="primary">stp_1</name>
    <name evidence="2" type="ORF">SPMU_06510</name>
</gene>
<dbReference type="Proteomes" id="UP000197783">
    <property type="component" value="Unassembled WGS sequence"/>
</dbReference>
<evidence type="ECO:0000259" key="1">
    <source>
        <dbReference type="PROSITE" id="PS51746"/>
    </source>
</evidence>
<keyword evidence="3" id="KW-1185">Reference proteome</keyword>
<dbReference type="EMBL" id="NBBJ01000001">
    <property type="protein sequence ID" value="OWK32328.1"/>
    <property type="molecule type" value="Genomic_DNA"/>
</dbReference>
<proteinExistence type="predicted"/>
<dbReference type="EC" id="3.1.3.16" evidence="2"/>
<dbReference type="Pfam" id="PF13672">
    <property type="entry name" value="PP2C_2"/>
    <property type="match status" value="1"/>
</dbReference>
<reference evidence="2 3" key="1">
    <citation type="submission" date="2017-03" db="EMBL/GenBank/DDBJ databases">
        <title>Genome sequence of Sphingomonas mucosissima DSM 17494.</title>
        <authorList>
            <person name="Poehlein A."/>
            <person name="Wuebbeler J.H."/>
            <person name="Steinbuechel A."/>
            <person name="Daniel R."/>
        </authorList>
    </citation>
    <scope>NUCLEOTIDE SEQUENCE [LARGE SCALE GENOMIC DNA]</scope>
    <source>
        <strain evidence="2 3">DSM 17494</strain>
    </source>
</reference>
<dbReference type="InterPro" id="IPR001932">
    <property type="entry name" value="PPM-type_phosphatase-like_dom"/>
</dbReference>
<sequence>MLAKHRAWATTHAGLVRDRNEDSCQVASWRSSPAEANWRGSLATERLWAAVADGMGGHRRGELASSLVIDCIAEMIDEVSDDTDIHQLIAQANMRLFHAMAAPGGSPAMGSTVVGVVATGQRGWIFNVGDSRAYLLTGDEMQQVSVDHTPKLAAGDRRSHALTQSLGGTLTPIPLKAHVVSFDPRAVEAVLLCSDGLTDMVDDDEIEALVRRSPDDPAQALLGAALDAGGADNVTIVVVHMANHISR</sequence>
<dbReference type="GO" id="GO:0004722">
    <property type="term" value="F:protein serine/threonine phosphatase activity"/>
    <property type="evidence" value="ECO:0007669"/>
    <property type="project" value="UniProtKB-EC"/>
</dbReference>
<evidence type="ECO:0000313" key="2">
    <source>
        <dbReference type="EMBL" id="OWK32328.1"/>
    </source>
</evidence>
<dbReference type="PANTHER" id="PTHR47992">
    <property type="entry name" value="PROTEIN PHOSPHATASE"/>
    <property type="match status" value="1"/>
</dbReference>
<dbReference type="InterPro" id="IPR015655">
    <property type="entry name" value="PP2C"/>
</dbReference>
<dbReference type="InterPro" id="IPR036457">
    <property type="entry name" value="PPM-type-like_dom_sf"/>
</dbReference>
<dbReference type="OrthoDB" id="9801841at2"/>
<organism evidence="2 3">
    <name type="scientific">Sphingomonas mucosissima</name>
    <dbReference type="NCBI Taxonomy" id="370959"/>
    <lineage>
        <taxon>Bacteria</taxon>
        <taxon>Pseudomonadati</taxon>
        <taxon>Pseudomonadota</taxon>
        <taxon>Alphaproteobacteria</taxon>
        <taxon>Sphingomonadales</taxon>
        <taxon>Sphingomonadaceae</taxon>
        <taxon>Sphingomonas</taxon>
    </lineage>
</organism>
<comment type="caution">
    <text evidence="2">The sequence shown here is derived from an EMBL/GenBank/DDBJ whole genome shotgun (WGS) entry which is preliminary data.</text>
</comment>
<dbReference type="AlphaFoldDB" id="A0A245ZRE9"/>
<protein>
    <submittedName>
        <fullName evidence="2">Serine/threonine phosphatase stp</fullName>
        <ecNumber evidence="2">3.1.3.16</ecNumber>
    </submittedName>
</protein>